<dbReference type="Gene3D" id="3.40.50.360">
    <property type="match status" value="1"/>
</dbReference>
<dbReference type="GO" id="GO:0016491">
    <property type="term" value="F:oxidoreductase activity"/>
    <property type="evidence" value="ECO:0007669"/>
    <property type="project" value="InterPro"/>
</dbReference>
<dbReference type="Proteomes" id="UP000295215">
    <property type="component" value="Unassembled WGS sequence"/>
</dbReference>
<protein>
    <submittedName>
        <fullName evidence="2">Arsenic resistance protein ArsH</fullName>
    </submittedName>
</protein>
<organism evidence="2 3">
    <name type="scientific">Myroides indicus</name>
    <dbReference type="NCBI Taxonomy" id="1323422"/>
    <lineage>
        <taxon>Bacteria</taxon>
        <taxon>Pseudomonadati</taxon>
        <taxon>Bacteroidota</taxon>
        <taxon>Flavobacteriia</taxon>
        <taxon>Flavobacteriales</taxon>
        <taxon>Flavobacteriaceae</taxon>
        <taxon>Myroides</taxon>
    </lineage>
</organism>
<proteinExistence type="predicted"/>
<dbReference type="AlphaFoldDB" id="A0A4R7FEQ4"/>
<dbReference type="PANTHER" id="PTHR30543">
    <property type="entry name" value="CHROMATE REDUCTASE"/>
    <property type="match status" value="1"/>
</dbReference>
<dbReference type="EMBL" id="SOAG01000001">
    <property type="protein sequence ID" value="TDS66226.1"/>
    <property type="molecule type" value="Genomic_DNA"/>
</dbReference>
<dbReference type="PANTHER" id="PTHR30543:SF21">
    <property type="entry name" value="NAD(P)H-DEPENDENT FMN REDUCTASE LOT6"/>
    <property type="match status" value="1"/>
</dbReference>
<dbReference type="GO" id="GO:0010181">
    <property type="term" value="F:FMN binding"/>
    <property type="evidence" value="ECO:0007669"/>
    <property type="project" value="TreeGrafter"/>
</dbReference>
<name>A0A4R7FEQ4_9FLAO</name>
<dbReference type="OrthoDB" id="9812295at2"/>
<comment type="caution">
    <text evidence="2">The sequence shown here is derived from an EMBL/GenBank/DDBJ whole genome shotgun (WGS) entry which is preliminary data.</text>
</comment>
<keyword evidence="3" id="KW-1185">Reference proteome</keyword>
<dbReference type="InterPro" id="IPR050712">
    <property type="entry name" value="NAD(P)H-dep_reductase"/>
</dbReference>
<dbReference type="InterPro" id="IPR029039">
    <property type="entry name" value="Flavoprotein-like_sf"/>
</dbReference>
<evidence type="ECO:0000313" key="2">
    <source>
        <dbReference type="EMBL" id="TDS66226.1"/>
    </source>
</evidence>
<evidence type="ECO:0000259" key="1">
    <source>
        <dbReference type="Pfam" id="PF03358"/>
    </source>
</evidence>
<accession>A0A4R7FEQ4</accession>
<dbReference type="GO" id="GO:0005829">
    <property type="term" value="C:cytosol"/>
    <property type="evidence" value="ECO:0007669"/>
    <property type="project" value="TreeGrafter"/>
</dbReference>
<sequence>MKALIFNGSQDTESFRTSRRIAEFYANQFIKANIEVKQVHLSDYNIPIFHAGLMENVTQDILNFVNAFRDADVMIWLSPLYHGSMTGAMKNAIDWLELTAQDKPAYLTGKIIGYTCWSAGNQAMQGIQTMDNVAKALRAWSLPYSIPISNSDLYVNNELADVYKKKMEMLTALLIESKIQ</sequence>
<dbReference type="InterPro" id="IPR005025">
    <property type="entry name" value="FMN_Rdtase-like_dom"/>
</dbReference>
<gene>
    <name evidence="2" type="ORF">C8P70_101123</name>
</gene>
<feature type="domain" description="NADPH-dependent FMN reductase-like" evidence="1">
    <location>
        <begin position="1"/>
        <end position="144"/>
    </location>
</feature>
<reference evidence="2 3" key="1">
    <citation type="submission" date="2019-03" db="EMBL/GenBank/DDBJ databases">
        <title>Genomic Encyclopedia of Archaeal and Bacterial Type Strains, Phase II (KMG-II): from individual species to whole genera.</title>
        <authorList>
            <person name="Goeker M."/>
        </authorList>
    </citation>
    <scope>NUCLEOTIDE SEQUENCE [LARGE SCALE GENOMIC DNA]</scope>
    <source>
        <strain evidence="2 3">DSM 28213</strain>
    </source>
</reference>
<evidence type="ECO:0000313" key="3">
    <source>
        <dbReference type="Proteomes" id="UP000295215"/>
    </source>
</evidence>
<dbReference type="RefSeq" id="WP_133711410.1">
    <property type="nucleotide sequence ID" value="NZ_SOAG01000001.1"/>
</dbReference>
<dbReference type="Pfam" id="PF03358">
    <property type="entry name" value="FMN_red"/>
    <property type="match status" value="1"/>
</dbReference>
<dbReference type="SUPFAM" id="SSF52218">
    <property type="entry name" value="Flavoproteins"/>
    <property type="match status" value="1"/>
</dbReference>